<evidence type="ECO:0000313" key="2">
    <source>
        <dbReference type="EMBL" id="RID98729.1"/>
    </source>
</evidence>
<name>A0A398C7D7_9BURK</name>
<keyword evidence="3" id="KW-1185">Reference proteome</keyword>
<feature type="chain" id="PRO_5017189062" evidence="1">
    <location>
        <begin position="25"/>
        <end position="132"/>
    </location>
</feature>
<dbReference type="OrthoDB" id="8911869at2"/>
<evidence type="ECO:0000256" key="1">
    <source>
        <dbReference type="SAM" id="SignalP"/>
    </source>
</evidence>
<dbReference type="EMBL" id="QXJC01000003">
    <property type="protein sequence ID" value="RID98729.1"/>
    <property type="molecule type" value="Genomic_DNA"/>
</dbReference>
<accession>A0A398C7D7</accession>
<proteinExistence type="predicted"/>
<dbReference type="AlphaFoldDB" id="A0A398C7D7"/>
<organism evidence="2 3">
    <name type="scientific">Simplicispira hankyongi</name>
    <dbReference type="NCBI Taxonomy" id="2315688"/>
    <lineage>
        <taxon>Bacteria</taxon>
        <taxon>Pseudomonadati</taxon>
        <taxon>Pseudomonadota</taxon>
        <taxon>Betaproteobacteria</taxon>
        <taxon>Burkholderiales</taxon>
        <taxon>Comamonadaceae</taxon>
        <taxon>Simplicispira</taxon>
    </lineage>
</organism>
<keyword evidence="1" id="KW-0732">Signal</keyword>
<comment type="caution">
    <text evidence="2">The sequence shown here is derived from an EMBL/GenBank/DDBJ whole genome shotgun (WGS) entry which is preliminary data.</text>
</comment>
<protein>
    <submittedName>
        <fullName evidence="2">Uncharacterized protein</fullName>
    </submittedName>
</protein>
<dbReference type="RefSeq" id="WP_119109392.1">
    <property type="nucleotide sequence ID" value="NZ_QXJC01000003.1"/>
</dbReference>
<sequence>MHPIRYTLSLAPLTLLLLVGTAQAAAPSDAAHQRYEQDRQACLSGNTWEARDTCLREAGAALQASRRGNLTSDDATRLADNALQRCDVFKNHEDQAACVARVQDASKVSGSVKEGGLLRESVTTTTTVVEPK</sequence>
<reference evidence="2 3" key="1">
    <citation type="submission" date="2018-09" db="EMBL/GenBank/DDBJ databases">
        <title>Draft genome of Simplicispira sp. NY-02.</title>
        <authorList>
            <person name="Im W.T."/>
        </authorList>
    </citation>
    <scope>NUCLEOTIDE SEQUENCE [LARGE SCALE GENOMIC DNA]</scope>
    <source>
        <strain evidence="2 3">NY-02</strain>
    </source>
</reference>
<dbReference type="Proteomes" id="UP000266302">
    <property type="component" value="Unassembled WGS sequence"/>
</dbReference>
<evidence type="ECO:0000313" key="3">
    <source>
        <dbReference type="Proteomes" id="UP000266302"/>
    </source>
</evidence>
<feature type="signal peptide" evidence="1">
    <location>
        <begin position="1"/>
        <end position="24"/>
    </location>
</feature>
<gene>
    <name evidence="2" type="ORF">D3F03_11060</name>
</gene>